<sequence>MMVKDQGCFRPFFNRPVEIVSGIWRSNQPTPARLQTLSARGFRSVLNLRGESSSAYHLLEVDACQRTGLQLHNIKMSSRRPPTKEQLFILKDLFDHAPRPLLLHCKSGADRAGLVAGLFQLWSGVPVCEAKHQLSKRYLHFRDASTGVLDHFLEEYERAEAATGIGFWEWVDTQYDREAVKKSHRPKQGVSWWVDKVLRRE</sequence>
<evidence type="ECO:0000313" key="3">
    <source>
        <dbReference type="EMBL" id="WLD59441.1"/>
    </source>
</evidence>
<dbReference type="Pfam" id="PF22741">
    <property type="entry name" value="PTP-NADK"/>
    <property type="match status" value="1"/>
</dbReference>
<dbReference type="GO" id="GO:0016791">
    <property type="term" value="F:phosphatase activity"/>
    <property type="evidence" value="ECO:0007669"/>
    <property type="project" value="TreeGrafter"/>
</dbReference>
<reference evidence="3" key="1">
    <citation type="submission" date="2022-07" db="EMBL/GenBank/DDBJ databases">
        <title>Complete genome sequence of Salinispirillum sp. LH10-3-1 capable of multiple carbohydrate inversion isolated from a soda lake.</title>
        <authorList>
            <person name="Liu J."/>
            <person name="Zhai Y."/>
            <person name="Zhang H."/>
            <person name="Yang H."/>
            <person name="Qu J."/>
            <person name="Li J."/>
        </authorList>
    </citation>
    <scope>NUCLEOTIDE SEQUENCE</scope>
    <source>
        <strain evidence="3">LH 10-3-1</strain>
    </source>
</reference>
<proteinExistence type="inferred from homology"/>
<gene>
    <name evidence="3" type="ORF">NFC81_06590</name>
</gene>
<dbReference type="SUPFAM" id="SSF52799">
    <property type="entry name" value="(Phosphotyrosine protein) phosphatases II"/>
    <property type="match status" value="1"/>
</dbReference>
<dbReference type="AlphaFoldDB" id="A0AB38YJA9"/>
<dbReference type="PANTHER" id="PTHR31126:SF72">
    <property type="entry name" value="DUAL SPECIFICITY PROTEIN PHOSPHATASE TPBA"/>
    <property type="match status" value="1"/>
</dbReference>
<name>A0AB38YJA9_9GAMM</name>
<accession>A0AB38YJA9</accession>
<evidence type="ECO:0000259" key="2">
    <source>
        <dbReference type="Pfam" id="PF22741"/>
    </source>
</evidence>
<dbReference type="PANTHER" id="PTHR31126">
    <property type="entry name" value="TYROSINE-PROTEIN PHOSPHATASE"/>
    <property type="match status" value="1"/>
</dbReference>
<dbReference type="InterPro" id="IPR029021">
    <property type="entry name" value="Prot-tyrosine_phosphatase-like"/>
</dbReference>
<evidence type="ECO:0000256" key="1">
    <source>
        <dbReference type="ARBA" id="ARBA00009580"/>
    </source>
</evidence>
<organism evidence="3">
    <name type="scientific">Salinispirillum sp. LH 10-3-1</name>
    <dbReference type="NCBI Taxonomy" id="2952525"/>
    <lineage>
        <taxon>Bacteria</taxon>
        <taxon>Pseudomonadati</taxon>
        <taxon>Pseudomonadota</taxon>
        <taxon>Gammaproteobacteria</taxon>
        <taxon>Oceanospirillales</taxon>
        <taxon>Saccharospirillaceae</taxon>
        <taxon>Salinispirillum</taxon>
    </lineage>
</organism>
<dbReference type="InterPro" id="IPR055214">
    <property type="entry name" value="PTP-NADK"/>
</dbReference>
<dbReference type="EMBL" id="CP101717">
    <property type="protein sequence ID" value="WLD59441.1"/>
    <property type="molecule type" value="Genomic_DNA"/>
</dbReference>
<dbReference type="RefSeq" id="WP_304996733.1">
    <property type="nucleotide sequence ID" value="NZ_CP101717.1"/>
</dbReference>
<protein>
    <submittedName>
        <fullName evidence="3">Tyrosine-protein phosphatase</fullName>
    </submittedName>
</protein>
<feature type="domain" description="DSP-PTPase phosphatase fused to NAD+ Kinase" evidence="2">
    <location>
        <begin position="23"/>
        <end position="115"/>
    </location>
</feature>
<dbReference type="Gene3D" id="3.90.190.10">
    <property type="entry name" value="Protein tyrosine phosphatase superfamily"/>
    <property type="match status" value="1"/>
</dbReference>
<comment type="similarity">
    <text evidence="1">Belongs to the protein-tyrosine phosphatase family.</text>
</comment>